<dbReference type="AlphaFoldDB" id="A0A9D5Z057"/>
<proteinExistence type="predicted"/>
<gene>
    <name evidence="2" type="ORF">H9623_12930</name>
</gene>
<feature type="compositionally biased region" description="Low complexity" evidence="1">
    <location>
        <begin position="144"/>
        <end position="153"/>
    </location>
</feature>
<protein>
    <submittedName>
        <fullName evidence="2">Uncharacterized protein</fullName>
    </submittedName>
</protein>
<feature type="compositionally biased region" description="Low complexity" evidence="1">
    <location>
        <begin position="163"/>
        <end position="193"/>
    </location>
</feature>
<reference evidence="2 3" key="1">
    <citation type="submission" date="2020-08" db="EMBL/GenBank/DDBJ databases">
        <title>A Genomic Blueprint of the Chicken Gut Microbiome.</title>
        <authorList>
            <person name="Gilroy R."/>
            <person name="Ravi A."/>
            <person name="Getino M."/>
            <person name="Pursley I."/>
            <person name="Horton D.L."/>
            <person name="Alikhan N.-F."/>
            <person name="Baker D."/>
            <person name="Gharbi K."/>
            <person name="Hall N."/>
            <person name="Watson M."/>
            <person name="Adriaenssens E.M."/>
            <person name="Foster-Nyarko E."/>
            <person name="Jarju S."/>
            <person name="Secka A."/>
            <person name="Antonio M."/>
            <person name="Oren A."/>
            <person name="Chaudhuri R."/>
            <person name="La Ragione R.M."/>
            <person name="Hildebrand F."/>
            <person name="Pallen M.J."/>
        </authorList>
    </citation>
    <scope>NUCLEOTIDE SEQUENCE [LARGE SCALE GENOMIC DNA]</scope>
    <source>
        <strain evidence="2 3">Sa1BUA8</strain>
    </source>
</reference>
<name>A0A9D5Z057_9CELL</name>
<comment type="caution">
    <text evidence="2">The sequence shown here is derived from an EMBL/GenBank/DDBJ whole genome shotgun (WGS) entry which is preliminary data.</text>
</comment>
<dbReference type="RefSeq" id="WP_227748616.1">
    <property type="nucleotide sequence ID" value="NZ_JACSPN010000016.1"/>
</dbReference>
<dbReference type="EMBL" id="JACSPN010000016">
    <property type="protein sequence ID" value="MBE7701201.1"/>
    <property type="molecule type" value="Genomic_DNA"/>
</dbReference>
<feature type="region of interest" description="Disordered" evidence="1">
    <location>
        <begin position="144"/>
        <end position="193"/>
    </location>
</feature>
<evidence type="ECO:0000256" key="1">
    <source>
        <dbReference type="SAM" id="MobiDB-lite"/>
    </source>
</evidence>
<organism evidence="2 3">
    <name type="scientific">Oerskovia douganii</name>
    <dbReference type="NCBI Taxonomy" id="2762210"/>
    <lineage>
        <taxon>Bacteria</taxon>
        <taxon>Bacillati</taxon>
        <taxon>Actinomycetota</taxon>
        <taxon>Actinomycetes</taxon>
        <taxon>Micrococcales</taxon>
        <taxon>Cellulomonadaceae</taxon>
        <taxon>Oerskovia</taxon>
    </lineage>
</organism>
<sequence length="193" mass="19815">MTDTGWVTMAALEALEAARATLRRAELRTGVRSSAPSVPDIEEAPRPLGAILDGGCLPVGTASVIQGSTSLLLALIAQSQRASDWVAVVGAPSLGYLAAVQAGISLKRLAVIPHAGEDPAGIVAALLDGMRYVVVGPRHRAQRLRASAPARARSGARCRPGQHARVGAGRRAPGRRGPPVVGGRPRLGLPASL</sequence>
<accession>A0A9D5Z057</accession>
<evidence type="ECO:0000313" key="3">
    <source>
        <dbReference type="Proteomes" id="UP000822993"/>
    </source>
</evidence>
<keyword evidence="3" id="KW-1185">Reference proteome</keyword>
<dbReference type="Proteomes" id="UP000822993">
    <property type="component" value="Unassembled WGS sequence"/>
</dbReference>
<evidence type="ECO:0000313" key="2">
    <source>
        <dbReference type="EMBL" id="MBE7701201.1"/>
    </source>
</evidence>